<evidence type="ECO:0000313" key="16">
    <source>
        <dbReference type="Ensembl" id="ENSPMRP00000015936.1"/>
    </source>
</evidence>
<dbReference type="Gene3D" id="2.10.25.10">
    <property type="entry name" value="Laminin"/>
    <property type="match status" value="1"/>
</dbReference>
<dbReference type="GO" id="GO:0043256">
    <property type="term" value="C:laminin complex"/>
    <property type="evidence" value="ECO:0007669"/>
    <property type="project" value="TreeGrafter"/>
</dbReference>
<dbReference type="Gene3D" id="2.40.50.120">
    <property type="match status" value="1"/>
</dbReference>
<dbReference type="PROSITE" id="PS51117">
    <property type="entry name" value="LAMININ_NTER"/>
    <property type="match status" value="1"/>
</dbReference>
<evidence type="ECO:0000256" key="12">
    <source>
        <dbReference type="SAM" id="MobiDB-lite"/>
    </source>
</evidence>
<dbReference type="GO" id="GO:0005886">
    <property type="term" value="C:plasma membrane"/>
    <property type="evidence" value="ECO:0007669"/>
    <property type="project" value="UniProtKB-ARBA"/>
</dbReference>
<evidence type="ECO:0000256" key="1">
    <source>
        <dbReference type="ARBA" id="ARBA00004498"/>
    </source>
</evidence>
<dbReference type="PANTHER" id="PTHR10574">
    <property type="entry name" value="NETRIN/LAMININ-RELATED"/>
    <property type="match status" value="1"/>
</dbReference>
<dbReference type="CDD" id="cd03578">
    <property type="entry name" value="NTR_netrin-4_like"/>
    <property type="match status" value="1"/>
</dbReference>
<dbReference type="GO" id="GO:0060668">
    <property type="term" value="P:regulation of branching involved in salivary gland morphogenesis by extracellular matrix-epithelial cell signaling"/>
    <property type="evidence" value="ECO:0007669"/>
    <property type="project" value="Ensembl"/>
</dbReference>
<dbReference type="GO" id="GO:0009888">
    <property type="term" value="P:tissue development"/>
    <property type="evidence" value="ECO:0007669"/>
    <property type="project" value="TreeGrafter"/>
</dbReference>
<dbReference type="Pfam" id="PF01759">
    <property type="entry name" value="NTR"/>
    <property type="match status" value="1"/>
</dbReference>
<dbReference type="PROSITE" id="PS50027">
    <property type="entry name" value="EGF_LAM_2"/>
    <property type="match status" value="2"/>
</dbReference>
<dbReference type="CDD" id="cd00055">
    <property type="entry name" value="EGF_Lam"/>
    <property type="match status" value="3"/>
</dbReference>
<dbReference type="FunFam" id="2.170.300.10:FF:000001">
    <property type="entry name" value="Laminin subunit beta-1"/>
    <property type="match status" value="1"/>
</dbReference>
<dbReference type="SUPFAM" id="SSF57196">
    <property type="entry name" value="EGF/Laminin"/>
    <property type="match status" value="3"/>
</dbReference>
<dbReference type="OMA" id="PCASAMG"/>
<dbReference type="AlphaFoldDB" id="A0A670IVY7"/>
<organism evidence="16 17">
    <name type="scientific">Podarcis muralis</name>
    <name type="common">Wall lizard</name>
    <name type="synonym">Lacerta muralis</name>
    <dbReference type="NCBI Taxonomy" id="64176"/>
    <lineage>
        <taxon>Eukaryota</taxon>
        <taxon>Metazoa</taxon>
        <taxon>Chordata</taxon>
        <taxon>Craniata</taxon>
        <taxon>Vertebrata</taxon>
        <taxon>Euteleostomi</taxon>
        <taxon>Lepidosauria</taxon>
        <taxon>Squamata</taxon>
        <taxon>Bifurcata</taxon>
        <taxon>Unidentata</taxon>
        <taxon>Episquamata</taxon>
        <taxon>Laterata</taxon>
        <taxon>Lacertibaenia</taxon>
        <taxon>Lacertidae</taxon>
        <taxon>Podarcis</taxon>
    </lineage>
</organism>
<feature type="domain" description="Laminin EGF-like" evidence="13">
    <location>
        <begin position="600"/>
        <end position="653"/>
    </location>
</feature>
<dbReference type="Ensembl" id="ENSPMRT00000017015.1">
    <property type="protein sequence ID" value="ENSPMRP00000015936.1"/>
    <property type="gene ID" value="ENSPMRG00000010653.1"/>
</dbReference>
<dbReference type="InterPro" id="IPR001134">
    <property type="entry name" value="Netrin_domain"/>
</dbReference>
<comment type="caution">
    <text evidence="11">Lacks conserved residue(s) required for the propagation of feature annotation.</text>
</comment>
<dbReference type="Gene3D" id="2.60.120.260">
    <property type="entry name" value="Galactose-binding domain-like"/>
    <property type="match status" value="1"/>
</dbReference>
<evidence type="ECO:0000256" key="4">
    <source>
        <dbReference type="ARBA" id="ARBA00022729"/>
    </source>
</evidence>
<dbReference type="GO" id="GO:0034446">
    <property type="term" value="P:substrate adhesion-dependent cell spreading"/>
    <property type="evidence" value="ECO:0007669"/>
    <property type="project" value="TreeGrafter"/>
</dbReference>
<protein>
    <recommendedName>
        <fullName evidence="10">Netrin-4</fullName>
    </recommendedName>
</protein>
<evidence type="ECO:0000259" key="15">
    <source>
        <dbReference type="PROSITE" id="PS51117"/>
    </source>
</evidence>
<dbReference type="FunFam" id="2.40.50.120:FF:000002">
    <property type="entry name" value="netrin-4 isoform X1"/>
    <property type="match status" value="1"/>
</dbReference>
<keyword evidence="8 11" id="KW-0424">Laminin EGF-like domain</keyword>
<name>A0A670IVY7_PODMU</name>
<feature type="compositionally biased region" description="Basic residues" evidence="12">
    <location>
        <begin position="77"/>
        <end position="88"/>
    </location>
</feature>
<dbReference type="PRINTS" id="PR00011">
    <property type="entry name" value="EGFLAMININ"/>
</dbReference>
<evidence type="ECO:0000256" key="5">
    <source>
        <dbReference type="ARBA" id="ARBA00022737"/>
    </source>
</evidence>
<dbReference type="SMART" id="SM00136">
    <property type="entry name" value="LamNT"/>
    <property type="match status" value="1"/>
</dbReference>
<keyword evidence="4" id="KW-0732">Signal</keyword>
<evidence type="ECO:0000256" key="9">
    <source>
        <dbReference type="ARBA" id="ARBA00065673"/>
    </source>
</evidence>
<feature type="disulfide bond" evidence="11">
    <location>
        <begin position="627"/>
        <end position="636"/>
    </location>
</feature>
<dbReference type="SUPFAM" id="SSF50242">
    <property type="entry name" value="TIMP-like"/>
    <property type="match status" value="1"/>
</dbReference>
<keyword evidence="7" id="KW-0325">Glycoprotein</keyword>
<dbReference type="InterPro" id="IPR050440">
    <property type="entry name" value="Laminin/Netrin_ECM"/>
</dbReference>
<dbReference type="Pfam" id="PF24973">
    <property type="entry name" value="EGF_LMN_ATRN"/>
    <property type="match status" value="1"/>
</dbReference>
<evidence type="ECO:0000256" key="10">
    <source>
        <dbReference type="ARBA" id="ARBA00068275"/>
    </source>
</evidence>
<dbReference type="FunFam" id="2.10.25.10:FF:000333">
    <property type="entry name" value="netrin-4 isoform X2"/>
    <property type="match status" value="1"/>
</dbReference>
<reference evidence="16" key="3">
    <citation type="submission" date="2025-09" db="UniProtKB">
        <authorList>
            <consortium name="Ensembl"/>
        </authorList>
    </citation>
    <scope>IDENTIFICATION</scope>
</reference>
<dbReference type="PROSITE" id="PS50189">
    <property type="entry name" value="NTR"/>
    <property type="match status" value="1"/>
</dbReference>
<gene>
    <name evidence="16" type="primary">NTN4</name>
</gene>
<dbReference type="SMART" id="SM00643">
    <property type="entry name" value="C345C"/>
    <property type="match status" value="1"/>
</dbReference>
<dbReference type="FunFam" id="2.60.120.260:FF:000048">
    <property type="entry name" value="netrin-4 isoform X1"/>
    <property type="match status" value="1"/>
</dbReference>
<dbReference type="GO" id="GO:0043237">
    <property type="term" value="F:laminin-1 binding"/>
    <property type="evidence" value="ECO:0007669"/>
    <property type="project" value="Ensembl"/>
</dbReference>
<dbReference type="InterPro" id="IPR008993">
    <property type="entry name" value="TIMP-like_OB-fold"/>
</dbReference>
<keyword evidence="6 11" id="KW-1015">Disulfide bond</keyword>
<evidence type="ECO:0000256" key="8">
    <source>
        <dbReference type="ARBA" id="ARBA00023292"/>
    </source>
</evidence>
<evidence type="ECO:0000256" key="11">
    <source>
        <dbReference type="PROSITE-ProRule" id="PRU00460"/>
    </source>
</evidence>
<evidence type="ECO:0000256" key="7">
    <source>
        <dbReference type="ARBA" id="ARBA00023180"/>
    </source>
</evidence>
<sequence length="832" mass="91773">MLRDGKAGWGGGRRRQVVAPFPSPRETRVAVVLASSRGRLKGGEVGGTKGRAAASPSGGWGGEQPGPSFFCRCSTMTRRRRRRRHSPRRAVIGDKETSRERRESRAGASSQCTWPQLPGLAEEASGVERDSAARLLGDGKARERCPRQDAQLGSAPKVLRLEQQQQQQQPRGSSRRWSLAAALRGREMQGAAPGSLRAWTPCASAMGSPLWHLVLLGASALAAGLSSVVEAGSHCEKACNPRMGNLGYGRKLWTDTKCGDNATEFYCSYSENADFICKQPKCSKCNSKHAHLAHSPSAMVDSPFRLPYTWWQSTQGVNREKIQLNLETEFYFTHLIMVFKSPRPAAMVLERSQDFGKTWKPYKYFSTNCSAAFGLDDDVTKKGAICTSRYSSHFPCTGGEVIYRALSPPNSADDPYSPEAQAQLKITNLRVQLLKQQSCPCHSNDMNAKPPELTYYAIYDFIVKGSCFCNGHADHCVPIKGFKPVKAAGVFHVVHGRCMCKHNTAGTHCQHCASLYNDQPWRAANGRTGTPNECRSCKCNGHSDSCHFDMDTWLASRNQSGGVCDNCQHNTEGQHCQRCKPGYYRDLRRPFSAPDACKLCSCHPVGSAVLPFSNSTFCDPSNGDCPCKPGVAGPQCDRCMVGYWGFGDYGCRACDCAGSCDPLNGDCINNSANIDWYHEIPGFYSPYNKSEPAWGWEDEQGYSALRHSGKCECKDQVLRNSKIFCGMKYTYVLKAKILSAHDKGSHAEVNVKIQKVLKSTKLKILRGKRILYPESWTNRGCTCPVLNPGLKYLVAGYEDVQAGRLIVNMKSFVQQWKPALGKNVLEILKECS</sequence>
<feature type="compositionally biased region" description="Basic and acidic residues" evidence="12">
    <location>
        <begin position="126"/>
        <end position="147"/>
    </location>
</feature>
<dbReference type="PANTHER" id="PTHR10574:SF282">
    <property type="entry name" value="NETRIN-4"/>
    <property type="match status" value="1"/>
</dbReference>
<dbReference type="GeneTree" id="ENSGT00940000156615"/>
<dbReference type="Proteomes" id="UP000472272">
    <property type="component" value="Chromosome 10"/>
</dbReference>
<reference evidence="16 17" key="1">
    <citation type="journal article" date="2019" name="Proc. Natl. Acad. Sci. U.S.A.">
        <title>Regulatory changes in pterin and carotenoid genes underlie balanced color polymorphisms in the wall lizard.</title>
        <authorList>
            <person name="Andrade P."/>
            <person name="Pinho C."/>
            <person name="Perez I de Lanuza G."/>
            <person name="Afonso S."/>
            <person name="Brejcha J."/>
            <person name="Rubin C.J."/>
            <person name="Wallerman O."/>
            <person name="Pereira P."/>
            <person name="Sabatino S.J."/>
            <person name="Bellati A."/>
            <person name="Pellitteri-Rosa D."/>
            <person name="Bosakova Z."/>
            <person name="Bunikis I."/>
            <person name="Carretero M.A."/>
            <person name="Feiner N."/>
            <person name="Marsik P."/>
            <person name="Pauperio F."/>
            <person name="Salvi D."/>
            <person name="Soler L."/>
            <person name="While G.M."/>
            <person name="Uller T."/>
            <person name="Font E."/>
            <person name="Andersson L."/>
            <person name="Carneiro M."/>
        </authorList>
    </citation>
    <scope>NUCLEOTIDE SEQUENCE</scope>
</reference>
<dbReference type="InterPro" id="IPR002049">
    <property type="entry name" value="LE_dom"/>
</dbReference>
<feature type="domain" description="Laminin N-terminal" evidence="15">
    <location>
        <begin position="235"/>
        <end position="466"/>
    </location>
</feature>
<feature type="compositionally biased region" description="Basic and acidic residues" evidence="12">
    <location>
        <begin position="91"/>
        <end position="105"/>
    </location>
</feature>
<dbReference type="PROSITE" id="PS01248">
    <property type="entry name" value="EGF_LAM_1"/>
    <property type="match status" value="1"/>
</dbReference>
<keyword evidence="3" id="KW-0272">Extracellular matrix</keyword>
<dbReference type="SMART" id="SM00180">
    <property type="entry name" value="EGF_Lam"/>
    <property type="match status" value="3"/>
</dbReference>
<evidence type="ECO:0000256" key="2">
    <source>
        <dbReference type="ARBA" id="ARBA00022525"/>
    </source>
</evidence>
<keyword evidence="17" id="KW-1185">Reference proteome</keyword>
<dbReference type="Gene3D" id="2.170.300.10">
    <property type="entry name" value="Tie2 ligand-binding domain superfamily"/>
    <property type="match status" value="1"/>
</dbReference>
<feature type="disulfide bond" evidence="11">
    <location>
        <begin position="567"/>
        <end position="576"/>
    </location>
</feature>
<evidence type="ECO:0000256" key="3">
    <source>
        <dbReference type="ARBA" id="ARBA00022530"/>
    </source>
</evidence>
<dbReference type="Pfam" id="PF00055">
    <property type="entry name" value="Laminin_N"/>
    <property type="match status" value="1"/>
</dbReference>
<comment type="subcellular location">
    <subcellularLocation>
        <location evidence="1">Secreted</location>
        <location evidence="1">Extracellular space</location>
        <location evidence="1">Extracellular matrix</location>
    </subcellularLocation>
</comment>
<proteinExistence type="predicted"/>
<dbReference type="GO" id="GO:0007411">
    <property type="term" value="P:axon guidance"/>
    <property type="evidence" value="ECO:0007669"/>
    <property type="project" value="TreeGrafter"/>
</dbReference>
<evidence type="ECO:0000313" key="17">
    <source>
        <dbReference type="Proteomes" id="UP000472272"/>
    </source>
</evidence>
<keyword evidence="2" id="KW-0964">Secreted</keyword>
<reference evidence="16" key="2">
    <citation type="submission" date="2025-08" db="UniProtKB">
        <authorList>
            <consortium name="Ensembl"/>
        </authorList>
    </citation>
    <scope>IDENTIFICATION</scope>
</reference>
<dbReference type="FunFam" id="2.10.25.10:FF:000200">
    <property type="entry name" value="netrin-4 isoform X1"/>
    <property type="match status" value="1"/>
</dbReference>
<keyword evidence="5" id="KW-0677">Repeat</keyword>
<feature type="region of interest" description="Disordered" evidence="12">
    <location>
        <begin position="40"/>
        <end position="179"/>
    </location>
</feature>
<dbReference type="InterPro" id="IPR035811">
    <property type="entry name" value="Netrin-4_NTR"/>
</dbReference>
<dbReference type="InterPro" id="IPR008211">
    <property type="entry name" value="Laminin_N"/>
</dbReference>
<dbReference type="InterPro" id="IPR056863">
    <property type="entry name" value="LMN_ATRN_NET-like_EGF"/>
</dbReference>
<dbReference type="GO" id="GO:0016322">
    <property type="term" value="P:neuron remodeling"/>
    <property type="evidence" value="ECO:0007669"/>
    <property type="project" value="Ensembl"/>
</dbReference>
<evidence type="ECO:0000259" key="13">
    <source>
        <dbReference type="PROSITE" id="PS50027"/>
    </source>
</evidence>
<comment type="subunit">
    <text evidence="9">May form a homodimer.</text>
</comment>
<accession>A0A670IVY7</accession>
<evidence type="ECO:0000259" key="14">
    <source>
        <dbReference type="PROSITE" id="PS50189"/>
    </source>
</evidence>
<feature type="domain" description="Laminin EGF-like" evidence="13">
    <location>
        <begin position="537"/>
        <end position="599"/>
    </location>
</feature>
<dbReference type="InterPro" id="IPR018933">
    <property type="entry name" value="Netrin_module_non-TIMP"/>
</dbReference>
<evidence type="ECO:0000256" key="6">
    <source>
        <dbReference type="ARBA" id="ARBA00023157"/>
    </source>
</evidence>
<dbReference type="Pfam" id="PF00053">
    <property type="entry name" value="EGF_laminin"/>
    <property type="match status" value="2"/>
</dbReference>
<feature type="domain" description="NTR" evidence="14">
    <location>
        <begin position="711"/>
        <end position="832"/>
    </location>
</feature>
<dbReference type="GO" id="GO:0016477">
    <property type="term" value="P:cell migration"/>
    <property type="evidence" value="ECO:0007669"/>
    <property type="project" value="TreeGrafter"/>
</dbReference>
<dbReference type="GO" id="GO:0009887">
    <property type="term" value="P:animal organ morphogenesis"/>
    <property type="evidence" value="ECO:0007669"/>
    <property type="project" value="TreeGrafter"/>
</dbReference>
<dbReference type="GO" id="GO:0070831">
    <property type="term" value="P:basement membrane assembly"/>
    <property type="evidence" value="ECO:0007669"/>
    <property type="project" value="TreeGrafter"/>
</dbReference>